<keyword evidence="2" id="KW-1185">Reference proteome</keyword>
<proteinExistence type="predicted"/>
<dbReference type="EMBL" id="CATQJA010002641">
    <property type="protein sequence ID" value="CAJ0575956.1"/>
    <property type="molecule type" value="Genomic_DNA"/>
</dbReference>
<organism evidence="1 2">
    <name type="scientific">Mesorhabditis spiculigera</name>
    <dbReference type="NCBI Taxonomy" id="96644"/>
    <lineage>
        <taxon>Eukaryota</taxon>
        <taxon>Metazoa</taxon>
        <taxon>Ecdysozoa</taxon>
        <taxon>Nematoda</taxon>
        <taxon>Chromadorea</taxon>
        <taxon>Rhabditida</taxon>
        <taxon>Rhabditina</taxon>
        <taxon>Rhabditomorpha</taxon>
        <taxon>Rhabditoidea</taxon>
        <taxon>Rhabditidae</taxon>
        <taxon>Mesorhabditinae</taxon>
        <taxon>Mesorhabditis</taxon>
    </lineage>
</organism>
<dbReference type="AlphaFoldDB" id="A0AA36G2M5"/>
<protein>
    <submittedName>
        <fullName evidence="1">Uncharacterized protein</fullName>
    </submittedName>
</protein>
<comment type="caution">
    <text evidence="1">The sequence shown here is derived from an EMBL/GenBank/DDBJ whole genome shotgun (WGS) entry which is preliminary data.</text>
</comment>
<gene>
    <name evidence="1" type="ORF">MSPICULIGERA_LOCUS14256</name>
</gene>
<accession>A0AA36G2M5</accession>
<reference evidence="1" key="1">
    <citation type="submission" date="2023-06" db="EMBL/GenBank/DDBJ databases">
        <authorList>
            <person name="Delattre M."/>
        </authorList>
    </citation>
    <scope>NUCLEOTIDE SEQUENCE</scope>
    <source>
        <strain evidence="1">AF72</strain>
    </source>
</reference>
<sequence length="227" mass="26752">MPEFLELPDEINHRIHHYIAAMDLKTRFRETTEGPCSKTQEDEPSLRIANRTTQGLLFSHIKVKKLVIWIKDVELPTKGLTVRTLMIHAKNKKLLSLLKACKPDGQYEGVGLYHPVEEEAVFDFLNKSTVSLGHRGVRLNELLRWKVGKAWLTSAKEDDFQFRPCYDQLIAEWREGRREIEYLNFILEPRHLNDTFHDEFEEMLTRENGQQLYAFKYENQIIVRTLP</sequence>
<dbReference type="Proteomes" id="UP001177023">
    <property type="component" value="Unassembled WGS sequence"/>
</dbReference>
<name>A0AA36G2M5_9BILA</name>
<feature type="non-terminal residue" evidence="1">
    <location>
        <position position="227"/>
    </location>
</feature>
<evidence type="ECO:0000313" key="2">
    <source>
        <dbReference type="Proteomes" id="UP001177023"/>
    </source>
</evidence>
<evidence type="ECO:0000313" key="1">
    <source>
        <dbReference type="EMBL" id="CAJ0575956.1"/>
    </source>
</evidence>